<keyword evidence="3" id="KW-1185">Reference proteome</keyword>
<dbReference type="Proteomes" id="UP000727407">
    <property type="component" value="Unassembled WGS sequence"/>
</dbReference>
<dbReference type="EMBL" id="QNUK01000408">
    <property type="protein sequence ID" value="KAF5893857.1"/>
    <property type="molecule type" value="Genomic_DNA"/>
</dbReference>
<feature type="coiled-coil region" evidence="1">
    <location>
        <begin position="1"/>
        <end position="35"/>
    </location>
</feature>
<evidence type="ECO:0000313" key="3">
    <source>
        <dbReference type="Proteomes" id="UP000727407"/>
    </source>
</evidence>
<reference evidence="2" key="1">
    <citation type="submission" date="2020-07" db="EMBL/GenBank/DDBJ databases">
        <title>Clarias magur genome sequencing, assembly and annotation.</title>
        <authorList>
            <person name="Kushwaha B."/>
            <person name="Kumar R."/>
            <person name="Das P."/>
            <person name="Joshi C.G."/>
            <person name="Kumar D."/>
            <person name="Nagpure N.S."/>
            <person name="Pandey M."/>
            <person name="Agarwal S."/>
            <person name="Srivastava S."/>
            <person name="Singh M."/>
            <person name="Sahoo L."/>
            <person name="Jayasankar P."/>
            <person name="Meher P.K."/>
            <person name="Koringa P.G."/>
            <person name="Iquebal M.A."/>
            <person name="Das S.P."/>
            <person name="Bit A."/>
            <person name="Patnaik S."/>
            <person name="Patel N."/>
            <person name="Shah T.M."/>
            <person name="Hinsu A."/>
            <person name="Jena J.K."/>
        </authorList>
    </citation>
    <scope>NUCLEOTIDE SEQUENCE</scope>
    <source>
        <strain evidence="2">CIFAMagur01</strain>
        <tissue evidence="2">Testis</tissue>
    </source>
</reference>
<name>A0A8J4UFE1_CLAMG</name>
<evidence type="ECO:0000256" key="1">
    <source>
        <dbReference type="SAM" id="Coils"/>
    </source>
</evidence>
<sequence>VSHQEGAVSNLEAEIGQLKREIESASSRLQVAEGNERDMAQEYAALKSNFLT</sequence>
<comment type="caution">
    <text evidence="2">The sequence shown here is derived from an EMBL/GenBank/DDBJ whole genome shotgun (WGS) entry which is preliminary data.</text>
</comment>
<organism evidence="2 3">
    <name type="scientific">Clarias magur</name>
    <name type="common">Asian catfish</name>
    <name type="synonym">Macropteronotus magur</name>
    <dbReference type="NCBI Taxonomy" id="1594786"/>
    <lineage>
        <taxon>Eukaryota</taxon>
        <taxon>Metazoa</taxon>
        <taxon>Chordata</taxon>
        <taxon>Craniata</taxon>
        <taxon>Vertebrata</taxon>
        <taxon>Euteleostomi</taxon>
        <taxon>Actinopterygii</taxon>
        <taxon>Neopterygii</taxon>
        <taxon>Teleostei</taxon>
        <taxon>Ostariophysi</taxon>
        <taxon>Siluriformes</taxon>
        <taxon>Clariidae</taxon>
        <taxon>Clarias</taxon>
    </lineage>
</organism>
<dbReference type="AlphaFoldDB" id="A0A8J4UFE1"/>
<feature type="non-terminal residue" evidence="2">
    <location>
        <position position="52"/>
    </location>
</feature>
<protein>
    <submittedName>
        <fullName evidence="2">Coiled-coil domain-containing protein 78</fullName>
    </submittedName>
</protein>
<feature type="non-terminal residue" evidence="2">
    <location>
        <position position="1"/>
    </location>
</feature>
<keyword evidence="1" id="KW-0175">Coiled coil</keyword>
<accession>A0A8J4UFE1</accession>
<gene>
    <name evidence="2" type="primary">ccdc78</name>
    <name evidence="2" type="ORF">DAT39_016442</name>
</gene>
<evidence type="ECO:0000313" key="2">
    <source>
        <dbReference type="EMBL" id="KAF5893857.1"/>
    </source>
</evidence>
<proteinExistence type="predicted"/>